<gene>
    <name evidence="2" type="ORF">OU798_13245</name>
</gene>
<protein>
    <recommendedName>
        <fullName evidence="4">Outer membrane insertion C-signal</fullName>
    </recommendedName>
</protein>
<dbReference type="Proteomes" id="UP001145087">
    <property type="component" value="Unassembled WGS sequence"/>
</dbReference>
<feature type="signal peptide" evidence="1">
    <location>
        <begin position="1"/>
        <end position="24"/>
    </location>
</feature>
<evidence type="ECO:0000313" key="3">
    <source>
        <dbReference type="Proteomes" id="UP001145087"/>
    </source>
</evidence>
<feature type="chain" id="PRO_5040855708" description="Outer membrane insertion C-signal" evidence="1">
    <location>
        <begin position="25"/>
        <end position="161"/>
    </location>
</feature>
<keyword evidence="3" id="KW-1185">Reference proteome</keyword>
<sequence>MKKVLKQVLIITTLLIGAVYAGNAQEVGVRFGDVSAGSVAIDAIFSTGEFNRLHADLSFGNGVAADLLWDFLYRPLGDEAFNWYMGVGPYLAILDKKVKEDGIYKTKTDFNLGAVFEIGLEYRFKAVPIALGVDYRPALEVIDHTSFHGGGFGFNVRYVFN</sequence>
<evidence type="ECO:0008006" key="4">
    <source>
        <dbReference type="Google" id="ProtNLM"/>
    </source>
</evidence>
<name>A0A9X3F668_9BACT</name>
<proteinExistence type="predicted"/>
<reference evidence="2" key="1">
    <citation type="submission" date="2022-11" db="EMBL/GenBank/DDBJ databases">
        <title>Marilongibacter aestuarii gen. nov., sp. nov., isolated from tidal flat sediment.</title>
        <authorList>
            <person name="Jiayan W."/>
        </authorList>
    </citation>
    <scope>NUCLEOTIDE SEQUENCE</scope>
    <source>
        <strain evidence="2">Z1-6</strain>
    </source>
</reference>
<evidence type="ECO:0000256" key="1">
    <source>
        <dbReference type="SAM" id="SignalP"/>
    </source>
</evidence>
<dbReference type="AlphaFoldDB" id="A0A9X3F668"/>
<keyword evidence="1" id="KW-0732">Signal</keyword>
<dbReference type="EMBL" id="JAPOHD010000027">
    <property type="protein sequence ID" value="MCY1721314.1"/>
    <property type="molecule type" value="Genomic_DNA"/>
</dbReference>
<dbReference type="RefSeq" id="WP_343333645.1">
    <property type="nucleotide sequence ID" value="NZ_JAPOHD010000027.1"/>
</dbReference>
<organism evidence="2 3">
    <name type="scientific">Draconibacterium aestuarii</name>
    <dbReference type="NCBI Taxonomy" id="2998507"/>
    <lineage>
        <taxon>Bacteria</taxon>
        <taxon>Pseudomonadati</taxon>
        <taxon>Bacteroidota</taxon>
        <taxon>Bacteroidia</taxon>
        <taxon>Marinilabiliales</taxon>
        <taxon>Prolixibacteraceae</taxon>
        <taxon>Draconibacterium</taxon>
    </lineage>
</organism>
<comment type="caution">
    <text evidence="2">The sequence shown here is derived from an EMBL/GenBank/DDBJ whole genome shotgun (WGS) entry which is preliminary data.</text>
</comment>
<accession>A0A9X3F668</accession>
<evidence type="ECO:0000313" key="2">
    <source>
        <dbReference type="EMBL" id="MCY1721314.1"/>
    </source>
</evidence>